<comment type="caution">
    <text evidence="2">The sequence shown here is derived from an EMBL/GenBank/DDBJ whole genome shotgun (WGS) entry which is preliminary data.</text>
</comment>
<dbReference type="Pfam" id="PF05899">
    <property type="entry name" value="Cupin_3"/>
    <property type="match status" value="1"/>
</dbReference>
<name>A0ABT8FWY6_9MICO</name>
<dbReference type="SUPFAM" id="SSF51182">
    <property type="entry name" value="RmlC-like cupins"/>
    <property type="match status" value="1"/>
</dbReference>
<reference evidence="2" key="1">
    <citation type="submission" date="2021-06" db="EMBL/GenBank/DDBJ databases">
        <title>Genome-based taxonomic framework of Microbacterium strains isolated from marine environment, the description of four new species and reclassification of four preexisting species.</title>
        <authorList>
            <person name="Lee S.D."/>
            <person name="Kim S.-M."/>
            <person name="Byeon Y.-S."/>
            <person name="Yang H.L."/>
            <person name="Kim I.S."/>
        </authorList>
    </citation>
    <scope>NUCLEOTIDE SEQUENCE</scope>
    <source>
        <strain evidence="2">KACC 20510</strain>
    </source>
</reference>
<dbReference type="InterPro" id="IPR011051">
    <property type="entry name" value="RmlC_Cupin_sf"/>
</dbReference>
<keyword evidence="3" id="KW-1185">Reference proteome</keyword>
<feature type="domain" description="(S)-ureidoglycine aminohydrolase cupin" evidence="1">
    <location>
        <begin position="45"/>
        <end position="116"/>
    </location>
</feature>
<gene>
    <name evidence="2" type="ORF">KZC48_15160</name>
</gene>
<dbReference type="InterPro" id="IPR008579">
    <property type="entry name" value="UGlyAH_Cupin_dom"/>
</dbReference>
<evidence type="ECO:0000313" key="2">
    <source>
        <dbReference type="EMBL" id="MDN4465726.1"/>
    </source>
</evidence>
<dbReference type="EMBL" id="JAHWXI010000032">
    <property type="protein sequence ID" value="MDN4465726.1"/>
    <property type="molecule type" value="Genomic_DNA"/>
</dbReference>
<protein>
    <submittedName>
        <fullName evidence="2">DUF861 domain-containing protein</fullName>
    </submittedName>
</protein>
<dbReference type="Proteomes" id="UP001172731">
    <property type="component" value="Unassembled WGS sequence"/>
</dbReference>
<dbReference type="PANTHER" id="PTHR40943">
    <property type="entry name" value="CYTOPLASMIC PROTEIN-RELATED"/>
    <property type="match status" value="1"/>
</dbReference>
<organism evidence="2 3">
    <name type="scientific">Microbacterium aurantiacum</name>
    <dbReference type="NCBI Taxonomy" id="162393"/>
    <lineage>
        <taxon>Bacteria</taxon>
        <taxon>Bacillati</taxon>
        <taxon>Actinomycetota</taxon>
        <taxon>Actinomycetes</taxon>
        <taxon>Micrococcales</taxon>
        <taxon>Microbacteriaceae</taxon>
        <taxon>Microbacterium</taxon>
    </lineage>
</organism>
<dbReference type="Gene3D" id="2.60.120.10">
    <property type="entry name" value="Jelly Rolls"/>
    <property type="match status" value="1"/>
</dbReference>
<sequence>MKMFHIKQIPTPGRVRELMAPSGYVVPEALREGNPQERELAHLTSTDERFSVGVWSAEPYSEFVDRHEGYEYTYVMEGRVSLTDDNGTHTFAAGDAFTLEPGWRGEYRVIERLLKQFVYYSPEESQA</sequence>
<accession>A0ABT8FWY6</accession>
<evidence type="ECO:0000313" key="3">
    <source>
        <dbReference type="Proteomes" id="UP001172731"/>
    </source>
</evidence>
<proteinExistence type="predicted"/>
<dbReference type="PANTHER" id="PTHR40943:SF1">
    <property type="entry name" value="CYTOPLASMIC PROTEIN"/>
    <property type="match status" value="1"/>
</dbReference>
<dbReference type="InterPro" id="IPR014710">
    <property type="entry name" value="RmlC-like_jellyroll"/>
</dbReference>
<evidence type="ECO:0000259" key="1">
    <source>
        <dbReference type="Pfam" id="PF05899"/>
    </source>
</evidence>